<feature type="non-terminal residue" evidence="3">
    <location>
        <position position="101"/>
    </location>
</feature>
<keyword evidence="4" id="KW-1185">Reference proteome</keyword>
<dbReference type="PANTHER" id="PTHR43625">
    <property type="entry name" value="AFLATOXIN B1 ALDEHYDE REDUCTASE"/>
    <property type="match status" value="1"/>
</dbReference>
<accession>A0AAD7GGC4</accession>
<keyword evidence="1" id="KW-0560">Oxidoreductase</keyword>
<dbReference type="InterPro" id="IPR036812">
    <property type="entry name" value="NAD(P)_OxRdtase_dom_sf"/>
</dbReference>
<dbReference type="Gene3D" id="3.20.20.100">
    <property type="entry name" value="NADP-dependent oxidoreductase domain"/>
    <property type="match status" value="1"/>
</dbReference>
<dbReference type="Proteomes" id="UP001221757">
    <property type="component" value="Unassembled WGS sequence"/>
</dbReference>
<dbReference type="Pfam" id="PF00248">
    <property type="entry name" value="Aldo_ket_red"/>
    <property type="match status" value="1"/>
</dbReference>
<name>A0AAD7GGC4_MYCRO</name>
<evidence type="ECO:0000313" key="4">
    <source>
        <dbReference type="Proteomes" id="UP001221757"/>
    </source>
</evidence>
<feature type="domain" description="NADP-dependent oxidoreductase" evidence="2">
    <location>
        <begin position="19"/>
        <end position="94"/>
    </location>
</feature>
<dbReference type="PANTHER" id="PTHR43625:SF40">
    <property type="entry name" value="ALDO-KETO REDUCTASE YAKC [NADP(+)]"/>
    <property type="match status" value="1"/>
</dbReference>
<dbReference type="AlphaFoldDB" id="A0AAD7GGC4"/>
<comment type="caution">
    <text evidence="3">The sequence shown here is derived from an EMBL/GenBank/DDBJ whole genome shotgun (WGS) entry which is preliminary data.</text>
</comment>
<organism evidence="3 4">
    <name type="scientific">Mycena rosella</name>
    <name type="common">Pink bonnet</name>
    <name type="synonym">Agaricus rosellus</name>
    <dbReference type="NCBI Taxonomy" id="1033263"/>
    <lineage>
        <taxon>Eukaryota</taxon>
        <taxon>Fungi</taxon>
        <taxon>Dikarya</taxon>
        <taxon>Basidiomycota</taxon>
        <taxon>Agaricomycotina</taxon>
        <taxon>Agaricomycetes</taxon>
        <taxon>Agaricomycetidae</taxon>
        <taxon>Agaricales</taxon>
        <taxon>Marasmiineae</taxon>
        <taxon>Mycenaceae</taxon>
        <taxon>Mycena</taxon>
    </lineage>
</organism>
<gene>
    <name evidence="3" type="ORF">B0H17DRAFT_871091</name>
</gene>
<dbReference type="InterPro" id="IPR023210">
    <property type="entry name" value="NADP_OxRdtase_dom"/>
</dbReference>
<dbReference type="SUPFAM" id="SSF51430">
    <property type="entry name" value="NAD(P)-linked oxidoreductase"/>
    <property type="match status" value="1"/>
</dbReference>
<evidence type="ECO:0000259" key="2">
    <source>
        <dbReference type="Pfam" id="PF00248"/>
    </source>
</evidence>
<feature type="non-terminal residue" evidence="3">
    <location>
        <position position="1"/>
    </location>
</feature>
<dbReference type="InterPro" id="IPR050791">
    <property type="entry name" value="Aldo-Keto_reductase"/>
</dbReference>
<dbReference type="GO" id="GO:0016491">
    <property type="term" value="F:oxidoreductase activity"/>
    <property type="evidence" value="ECO:0007669"/>
    <property type="project" value="UniProtKB-KW"/>
</dbReference>
<protein>
    <submittedName>
        <fullName evidence="3">NADP-dependent oxidoreductase domain-containing protein</fullName>
    </submittedName>
</protein>
<proteinExistence type="predicted"/>
<evidence type="ECO:0000256" key="1">
    <source>
        <dbReference type="ARBA" id="ARBA00023002"/>
    </source>
</evidence>
<evidence type="ECO:0000313" key="3">
    <source>
        <dbReference type="EMBL" id="KAJ7686777.1"/>
    </source>
</evidence>
<dbReference type="EMBL" id="JARKIE010000093">
    <property type="protein sequence ID" value="KAJ7686777.1"/>
    <property type="molecule type" value="Genomic_DNA"/>
</dbReference>
<dbReference type="GO" id="GO:0005737">
    <property type="term" value="C:cytoplasm"/>
    <property type="evidence" value="ECO:0007669"/>
    <property type="project" value="TreeGrafter"/>
</dbReference>
<sequence length="101" mass="11061">GAKVSRANFEEGDRRTLPRFAEENSARNLALVDHLQRIADTHGATSAQVALAWMLAEHPDFFPIPGTRSVARLEENARGAEIALLAEDVREIRAWAAAADI</sequence>
<reference evidence="3" key="1">
    <citation type="submission" date="2023-03" db="EMBL/GenBank/DDBJ databases">
        <title>Massive genome expansion in bonnet fungi (Mycena s.s.) driven by repeated elements and novel gene families across ecological guilds.</title>
        <authorList>
            <consortium name="Lawrence Berkeley National Laboratory"/>
            <person name="Harder C.B."/>
            <person name="Miyauchi S."/>
            <person name="Viragh M."/>
            <person name="Kuo A."/>
            <person name="Thoen E."/>
            <person name="Andreopoulos B."/>
            <person name="Lu D."/>
            <person name="Skrede I."/>
            <person name="Drula E."/>
            <person name="Henrissat B."/>
            <person name="Morin E."/>
            <person name="Kohler A."/>
            <person name="Barry K."/>
            <person name="LaButti K."/>
            <person name="Morin E."/>
            <person name="Salamov A."/>
            <person name="Lipzen A."/>
            <person name="Mereny Z."/>
            <person name="Hegedus B."/>
            <person name="Baldrian P."/>
            <person name="Stursova M."/>
            <person name="Weitz H."/>
            <person name="Taylor A."/>
            <person name="Grigoriev I.V."/>
            <person name="Nagy L.G."/>
            <person name="Martin F."/>
            <person name="Kauserud H."/>
        </authorList>
    </citation>
    <scope>NUCLEOTIDE SEQUENCE</scope>
    <source>
        <strain evidence="3">CBHHK067</strain>
    </source>
</reference>